<dbReference type="CDD" id="cd04301">
    <property type="entry name" value="NAT_SF"/>
    <property type="match status" value="1"/>
</dbReference>
<dbReference type="KEGG" id="nsn:EXE58_03240"/>
<dbReference type="Gene3D" id="3.40.630.30">
    <property type="match status" value="1"/>
</dbReference>
<dbReference type="PANTHER" id="PTHR43877">
    <property type="entry name" value="AMINOALKYLPHOSPHONATE N-ACETYLTRANSFERASE-RELATED-RELATED"/>
    <property type="match status" value="1"/>
</dbReference>
<feature type="region of interest" description="Disordered" evidence="3">
    <location>
        <begin position="1"/>
        <end position="31"/>
    </location>
</feature>
<name>A0A4P7IFU5_9ACTN</name>
<dbReference type="SUPFAM" id="SSF55729">
    <property type="entry name" value="Acyl-CoA N-acyltransferases (Nat)"/>
    <property type="match status" value="1"/>
</dbReference>
<sequence>MTARGPGRSSWPSRGSTSPGRSARTATAARPSMAEVLLRPATPDDVAGLRRLGEAVVPTTYAPIDAAYAQRMLDEWWTPDFFTASLARMPHVVAESDDEVVGVANLGPTQVRGEEREVMWKLYVHPDHQGRGIGTRLLGAVEQQVRAGALWLEVVDGNDAAAGFYRSQGFTEVERAANAPWPDDIWLRKSLGIGEV</sequence>
<dbReference type="InterPro" id="IPR000182">
    <property type="entry name" value="GNAT_dom"/>
</dbReference>
<keyword evidence="6" id="KW-1185">Reference proteome</keyword>
<dbReference type="GO" id="GO:0016747">
    <property type="term" value="F:acyltransferase activity, transferring groups other than amino-acyl groups"/>
    <property type="evidence" value="ECO:0007669"/>
    <property type="project" value="InterPro"/>
</dbReference>
<proteinExistence type="predicted"/>
<dbReference type="PROSITE" id="PS51186">
    <property type="entry name" value="GNAT"/>
    <property type="match status" value="1"/>
</dbReference>
<keyword evidence="2" id="KW-0012">Acyltransferase</keyword>
<organism evidence="5 6">
    <name type="scientific">Nocardioides seonyuensis</name>
    <dbReference type="NCBI Taxonomy" id="2518371"/>
    <lineage>
        <taxon>Bacteria</taxon>
        <taxon>Bacillati</taxon>
        <taxon>Actinomycetota</taxon>
        <taxon>Actinomycetes</taxon>
        <taxon>Propionibacteriales</taxon>
        <taxon>Nocardioidaceae</taxon>
        <taxon>Nocardioides</taxon>
    </lineage>
</organism>
<evidence type="ECO:0000256" key="1">
    <source>
        <dbReference type="ARBA" id="ARBA00022679"/>
    </source>
</evidence>
<dbReference type="InterPro" id="IPR016181">
    <property type="entry name" value="Acyl_CoA_acyltransferase"/>
</dbReference>
<dbReference type="EMBL" id="CP038436">
    <property type="protein sequence ID" value="QBX54581.1"/>
    <property type="molecule type" value="Genomic_DNA"/>
</dbReference>
<dbReference type="Proteomes" id="UP000294853">
    <property type="component" value="Chromosome"/>
</dbReference>
<keyword evidence="1 5" id="KW-0808">Transferase</keyword>
<dbReference type="PANTHER" id="PTHR43877:SF2">
    <property type="entry name" value="AMINOALKYLPHOSPHONATE N-ACETYLTRANSFERASE-RELATED"/>
    <property type="match status" value="1"/>
</dbReference>
<protein>
    <submittedName>
        <fullName evidence="5">N-acetyltransferase</fullName>
    </submittedName>
</protein>
<dbReference type="Pfam" id="PF00583">
    <property type="entry name" value="Acetyltransf_1"/>
    <property type="match status" value="1"/>
</dbReference>
<dbReference type="AlphaFoldDB" id="A0A4P7IFU5"/>
<evidence type="ECO:0000256" key="3">
    <source>
        <dbReference type="SAM" id="MobiDB-lite"/>
    </source>
</evidence>
<evidence type="ECO:0000256" key="2">
    <source>
        <dbReference type="ARBA" id="ARBA00023315"/>
    </source>
</evidence>
<dbReference type="OrthoDB" id="5243635at2"/>
<gene>
    <name evidence="5" type="ORF">EXE58_03240</name>
</gene>
<evidence type="ECO:0000313" key="6">
    <source>
        <dbReference type="Proteomes" id="UP000294853"/>
    </source>
</evidence>
<reference evidence="5 6" key="1">
    <citation type="submission" date="2019-03" db="EMBL/GenBank/DDBJ databases">
        <title>Three New Species of Nocardioides, Nocardioides euryhalodurans sp. nov., Nocardioides seonyuensis sp. nov. and Nocardioides eburneoflavus sp. nov. Iolated from Soil.</title>
        <authorList>
            <person name="Roh S.G."/>
            <person name="Lee C."/>
            <person name="Kim M.-K."/>
            <person name="Kim S.B."/>
        </authorList>
    </citation>
    <scope>NUCLEOTIDE SEQUENCE [LARGE SCALE GENOMIC DNA]</scope>
    <source>
        <strain evidence="5 6">MMS17-SY207-3</strain>
    </source>
</reference>
<feature type="domain" description="N-acetyltransferase" evidence="4">
    <location>
        <begin position="36"/>
        <end position="192"/>
    </location>
</feature>
<evidence type="ECO:0000259" key="4">
    <source>
        <dbReference type="PROSITE" id="PS51186"/>
    </source>
</evidence>
<evidence type="ECO:0000313" key="5">
    <source>
        <dbReference type="EMBL" id="QBX54581.1"/>
    </source>
</evidence>
<accession>A0A4P7IFU5</accession>
<dbReference type="InterPro" id="IPR050832">
    <property type="entry name" value="Bact_Acetyltransf"/>
</dbReference>